<dbReference type="PANTHER" id="PTHR11079">
    <property type="entry name" value="CYTOSINE DEAMINASE FAMILY MEMBER"/>
    <property type="match status" value="1"/>
</dbReference>
<dbReference type="GO" id="GO:0002100">
    <property type="term" value="P:tRNA wobble adenosine to inosine editing"/>
    <property type="evidence" value="ECO:0007669"/>
    <property type="project" value="UniProtKB-UniRule"/>
</dbReference>
<dbReference type="PROSITE" id="PS00903">
    <property type="entry name" value="CYT_DCMP_DEAMINASES_1"/>
    <property type="match status" value="1"/>
</dbReference>
<evidence type="ECO:0000313" key="10">
    <source>
        <dbReference type="EMBL" id="GBC60103.1"/>
    </source>
</evidence>
<dbReference type="HAMAP" id="MF_00972">
    <property type="entry name" value="tRNA_aden_deaminase"/>
    <property type="match status" value="1"/>
</dbReference>
<name>A0A401FT23_9BACT</name>
<keyword evidence="3 8" id="KW-0819">tRNA processing</keyword>
<dbReference type="Proteomes" id="UP000288096">
    <property type="component" value="Unassembled WGS sequence"/>
</dbReference>
<dbReference type="NCBIfam" id="NF008113">
    <property type="entry name" value="PRK10860.1"/>
    <property type="match status" value="1"/>
</dbReference>
<dbReference type="Gene3D" id="3.40.140.10">
    <property type="entry name" value="Cytidine Deaminase, domain 2"/>
    <property type="match status" value="1"/>
</dbReference>
<evidence type="ECO:0000256" key="5">
    <source>
        <dbReference type="ARBA" id="ARBA00022801"/>
    </source>
</evidence>
<evidence type="ECO:0000256" key="1">
    <source>
        <dbReference type="ARBA" id="ARBA00010669"/>
    </source>
</evidence>
<proteinExistence type="inferred from homology"/>
<feature type="binding site" evidence="8">
    <location>
        <position position="55"/>
    </location>
    <ligand>
        <name>Zn(2+)</name>
        <dbReference type="ChEBI" id="CHEBI:29105"/>
        <note>catalytic</note>
    </ligand>
</feature>
<keyword evidence="5 8" id="KW-0378">Hydrolase</keyword>
<feature type="active site" description="Proton donor" evidence="8">
    <location>
        <position position="57"/>
    </location>
</feature>
<dbReference type="InterPro" id="IPR002125">
    <property type="entry name" value="CMP_dCMP_dom"/>
</dbReference>
<dbReference type="InterPro" id="IPR058535">
    <property type="entry name" value="MafB19-deam"/>
</dbReference>
<dbReference type="SUPFAM" id="SSF53927">
    <property type="entry name" value="Cytidine deaminase-like"/>
    <property type="match status" value="1"/>
</dbReference>
<evidence type="ECO:0000256" key="7">
    <source>
        <dbReference type="ARBA" id="ARBA00048045"/>
    </source>
</evidence>
<comment type="cofactor">
    <cofactor evidence="8">
        <name>Zn(2+)</name>
        <dbReference type="ChEBI" id="CHEBI:29105"/>
    </cofactor>
    <text evidence="8">Binds 1 zinc ion per subunit.</text>
</comment>
<feature type="binding site" evidence="8">
    <location>
        <position position="85"/>
    </location>
    <ligand>
        <name>Zn(2+)</name>
        <dbReference type="ChEBI" id="CHEBI:29105"/>
        <note>catalytic</note>
    </ligand>
</feature>
<dbReference type="GO" id="GO:0052717">
    <property type="term" value="F:tRNA-specific adenosine-34 deaminase activity"/>
    <property type="evidence" value="ECO:0007669"/>
    <property type="project" value="UniProtKB-UniRule"/>
</dbReference>
<evidence type="ECO:0000256" key="3">
    <source>
        <dbReference type="ARBA" id="ARBA00022694"/>
    </source>
</evidence>
<organism evidence="10 11">
    <name type="scientific">Desulfonema ishimotonii</name>
    <dbReference type="NCBI Taxonomy" id="45657"/>
    <lineage>
        <taxon>Bacteria</taxon>
        <taxon>Pseudomonadati</taxon>
        <taxon>Thermodesulfobacteriota</taxon>
        <taxon>Desulfobacteria</taxon>
        <taxon>Desulfobacterales</taxon>
        <taxon>Desulfococcaceae</taxon>
        <taxon>Desulfonema</taxon>
    </lineage>
</organism>
<comment type="caution">
    <text evidence="10">The sequence shown here is derived from an EMBL/GenBank/DDBJ whole genome shotgun (WGS) entry which is preliminary data.</text>
</comment>
<keyword evidence="11" id="KW-1185">Reference proteome</keyword>
<comment type="subunit">
    <text evidence="2 8">Homodimer.</text>
</comment>
<protein>
    <recommendedName>
        <fullName evidence="8">tRNA-specific adenosine deaminase</fullName>
        <ecNumber evidence="8">3.5.4.33</ecNumber>
    </recommendedName>
</protein>
<comment type="function">
    <text evidence="8">Catalyzes the deamination of adenosine to inosine at the wobble position 34 of tRNA(Arg2).</text>
</comment>
<dbReference type="Pfam" id="PF14437">
    <property type="entry name" value="MafB19-deam"/>
    <property type="match status" value="1"/>
</dbReference>
<reference evidence="11" key="2">
    <citation type="submission" date="2019-01" db="EMBL/GenBank/DDBJ databases">
        <title>Genome sequence of Desulfonema ishimotonii strain Tokyo 01.</title>
        <authorList>
            <person name="Fukui M."/>
        </authorList>
    </citation>
    <scope>NUCLEOTIDE SEQUENCE [LARGE SCALE GENOMIC DNA]</scope>
    <source>
        <strain evidence="11">Tokyo 01</strain>
    </source>
</reference>
<dbReference type="RefSeq" id="WP_369692139.1">
    <property type="nucleotide sequence ID" value="NZ_BEXT01000001.1"/>
</dbReference>
<dbReference type="PROSITE" id="PS51747">
    <property type="entry name" value="CYT_DCMP_DEAMINASES_2"/>
    <property type="match status" value="1"/>
</dbReference>
<dbReference type="AlphaFoldDB" id="A0A401FT23"/>
<dbReference type="CDD" id="cd01285">
    <property type="entry name" value="nucleoside_deaminase"/>
    <property type="match status" value="1"/>
</dbReference>
<dbReference type="EC" id="3.5.4.33" evidence="8"/>
<dbReference type="FunFam" id="3.40.140.10:FF:000005">
    <property type="entry name" value="tRNA-specific adenosine deaminase"/>
    <property type="match status" value="1"/>
</dbReference>
<evidence type="ECO:0000256" key="8">
    <source>
        <dbReference type="HAMAP-Rule" id="MF_00972"/>
    </source>
</evidence>
<dbReference type="PANTHER" id="PTHR11079:SF202">
    <property type="entry name" value="TRNA-SPECIFIC ADENOSINE DEAMINASE"/>
    <property type="match status" value="1"/>
</dbReference>
<accession>A0A401FT23</accession>
<keyword evidence="4 8" id="KW-0479">Metal-binding</keyword>
<evidence type="ECO:0000313" key="11">
    <source>
        <dbReference type="Proteomes" id="UP000288096"/>
    </source>
</evidence>
<dbReference type="EMBL" id="BEXT01000001">
    <property type="protein sequence ID" value="GBC60103.1"/>
    <property type="molecule type" value="Genomic_DNA"/>
</dbReference>
<evidence type="ECO:0000256" key="4">
    <source>
        <dbReference type="ARBA" id="ARBA00022723"/>
    </source>
</evidence>
<sequence>MMTEHEKRMQLAIEQARKAAQAEEVPVGAVLIDGDGEVLAAACNRTIGLADPTGHAEILALRQAAQKVRNYRLLNTSLYVTIEPCVMCMGAVIHARVSRVIFGAYDHKWGAAGSLYDFAADARLNHRAEVIPGICEAECRKLMQDFFRARRRRSAK</sequence>
<dbReference type="InterPro" id="IPR016193">
    <property type="entry name" value="Cytidine_deaminase-like"/>
</dbReference>
<comment type="catalytic activity">
    <reaction evidence="7 8">
        <text>adenosine(34) in tRNA + H2O + H(+) = inosine(34) in tRNA + NH4(+)</text>
        <dbReference type="Rhea" id="RHEA:43168"/>
        <dbReference type="Rhea" id="RHEA-COMP:10373"/>
        <dbReference type="Rhea" id="RHEA-COMP:10374"/>
        <dbReference type="ChEBI" id="CHEBI:15377"/>
        <dbReference type="ChEBI" id="CHEBI:15378"/>
        <dbReference type="ChEBI" id="CHEBI:28938"/>
        <dbReference type="ChEBI" id="CHEBI:74411"/>
        <dbReference type="ChEBI" id="CHEBI:82852"/>
        <dbReference type="EC" id="3.5.4.33"/>
    </reaction>
</comment>
<dbReference type="InterPro" id="IPR028883">
    <property type="entry name" value="tRNA_aden_deaminase"/>
</dbReference>
<evidence type="ECO:0000259" key="9">
    <source>
        <dbReference type="PROSITE" id="PS51747"/>
    </source>
</evidence>
<keyword evidence="6 8" id="KW-0862">Zinc</keyword>
<reference evidence="11" key="1">
    <citation type="submission" date="2017-11" db="EMBL/GenBank/DDBJ databases">
        <authorList>
            <person name="Watanabe M."/>
            <person name="Kojima H."/>
        </authorList>
    </citation>
    <scope>NUCLEOTIDE SEQUENCE [LARGE SCALE GENOMIC DNA]</scope>
    <source>
        <strain evidence="11">Tokyo 01</strain>
    </source>
</reference>
<dbReference type="InterPro" id="IPR016192">
    <property type="entry name" value="APOBEC/CMP_deaminase_Zn-bd"/>
</dbReference>
<dbReference type="GO" id="GO:0008270">
    <property type="term" value="F:zinc ion binding"/>
    <property type="evidence" value="ECO:0007669"/>
    <property type="project" value="UniProtKB-UniRule"/>
</dbReference>
<gene>
    <name evidence="8" type="primary">tadA</name>
    <name evidence="10" type="ORF">DENIS_1047</name>
</gene>
<evidence type="ECO:0000256" key="6">
    <source>
        <dbReference type="ARBA" id="ARBA00022833"/>
    </source>
</evidence>
<comment type="similarity">
    <text evidence="1">Belongs to the cytidine and deoxycytidylate deaminase family. ADAT2 subfamily.</text>
</comment>
<feature type="domain" description="CMP/dCMP-type deaminase" evidence="9">
    <location>
        <begin position="3"/>
        <end position="131"/>
    </location>
</feature>
<feature type="binding site" evidence="8">
    <location>
        <position position="88"/>
    </location>
    <ligand>
        <name>Zn(2+)</name>
        <dbReference type="ChEBI" id="CHEBI:29105"/>
        <note>catalytic</note>
    </ligand>
</feature>
<evidence type="ECO:0000256" key="2">
    <source>
        <dbReference type="ARBA" id="ARBA00011738"/>
    </source>
</evidence>